<feature type="region of interest" description="Disordered" evidence="1">
    <location>
        <begin position="1"/>
        <end position="64"/>
    </location>
</feature>
<dbReference type="AlphaFoldDB" id="A0A4Y2Q8S9"/>
<organism evidence="2 3">
    <name type="scientific">Araneus ventricosus</name>
    <name type="common">Orbweaver spider</name>
    <name type="synonym">Epeira ventricosa</name>
    <dbReference type="NCBI Taxonomy" id="182803"/>
    <lineage>
        <taxon>Eukaryota</taxon>
        <taxon>Metazoa</taxon>
        <taxon>Ecdysozoa</taxon>
        <taxon>Arthropoda</taxon>
        <taxon>Chelicerata</taxon>
        <taxon>Arachnida</taxon>
        <taxon>Araneae</taxon>
        <taxon>Araneomorphae</taxon>
        <taxon>Entelegynae</taxon>
        <taxon>Araneoidea</taxon>
        <taxon>Araneidae</taxon>
        <taxon>Araneus</taxon>
    </lineage>
</organism>
<feature type="compositionally biased region" description="Basic and acidic residues" evidence="1">
    <location>
        <begin position="30"/>
        <end position="59"/>
    </location>
</feature>
<reference evidence="2 3" key="1">
    <citation type="journal article" date="2019" name="Sci. Rep.">
        <title>Orb-weaving spider Araneus ventricosus genome elucidates the spidroin gene catalogue.</title>
        <authorList>
            <person name="Kono N."/>
            <person name="Nakamura H."/>
            <person name="Ohtoshi R."/>
            <person name="Moran D.A.P."/>
            <person name="Shinohara A."/>
            <person name="Yoshida Y."/>
            <person name="Fujiwara M."/>
            <person name="Mori M."/>
            <person name="Tomita M."/>
            <person name="Arakawa K."/>
        </authorList>
    </citation>
    <scope>NUCLEOTIDE SEQUENCE [LARGE SCALE GENOMIC DNA]</scope>
</reference>
<protein>
    <submittedName>
        <fullName evidence="2">Uncharacterized protein</fullName>
    </submittedName>
</protein>
<name>A0A4Y2Q8S9_ARAVE</name>
<gene>
    <name evidence="2" type="ORF">AVEN_94670_1</name>
</gene>
<comment type="caution">
    <text evidence="2">The sequence shown here is derived from an EMBL/GenBank/DDBJ whole genome shotgun (WGS) entry which is preliminary data.</text>
</comment>
<evidence type="ECO:0000313" key="2">
    <source>
        <dbReference type="EMBL" id="GBN59874.1"/>
    </source>
</evidence>
<evidence type="ECO:0000313" key="3">
    <source>
        <dbReference type="Proteomes" id="UP000499080"/>
    </source>
</evidence>
<evidence type="ECO:0000256" key="1">
    <source>
        <dbReference type="SAM" id="MobiDB-lite"/>
    </source>
</evidence>
<feature type="region of interest" description="Disordered" evidence="1">
    <location>
        <begin position="76"/>
        <end position="109"/>
    </location>
</feature>
<sequence length="159" mass="17754">MCFSDPLPSLEFSSDEYTCDGNPSSDEDSSDPRTSDLDSDDPLKPEYRPSRPRMAEQKTQKSKMIHLVMKGENPPLYLTSASRIGSTDHEYDGGESTQSNRPSPSHLESDDLSEVALAYKAYLDKFYPSSIKAHFGPCTHPSRLGLRVFQFALLCKVLN</sequence>
<dbReference type="EMBL" id="BGPR01013262">
    <property type="protein sequence ID" value="GBN59874.1"/>
    <property type="molecule type" value="Genomic_DNA"/>
</dbReference>
<proteinExistence type="predicted"/>
<dbReference type="Proteomes" id="UP000499080">
    <property type="component" value="Unassembled WGS sequence"/>
</dbReference>
<keyword evidence="3" id="KW-1185">Reference proteome</keyword>
<accession>A0A4Y2Q8S9</accession>